<dbReference type="Pfam" id="PF13455">
    <property type="entry name" value="MUG113"/>
    <property type="match status" value="1"/>
</dbReference>
<keyword evidence="2" id="KW-0547">Nucleotide-binding</keyword>
<dbReference type="InterPro" id="IPR018306">
    <property type="entry name" value="Phage_T5_Orf172_DNA-bd"/>
</dbReference>
<dbReference type="GO" id="GO:0004386">
    <property type="term" value="F:helicase activity"/>
    <property type="evidence" value="ECO:0007669"/>
    <property type="project" value="UniProtKB-KW"/>
</dbReference>
<sequence>MEHNIYVLKANNWIKDGKQIFKIGSTKNIKARLQNLKTGNPYPIILLCLYKILNYNCYKLDNIIKTQLKHHNINSNGGIEFYEEFDLQELEKLFLNLDINFEKSEPNIINYEPLSTNEIFEEVNERLKMEKYEHIFSETDDTNGAFKSTLIRDRLPKTKYNGKEIMIIFDENMSQWFSASQIAKLLCYSKPELAIRENVVKGCKEKIEDICKNYKKFYKNCQPNTIFINRNGLYSLIINSHKDVYDTKIWLSKELLHIDI</sequence>
<evidence type="ECO:0000259" key="1">
    <source>
        <dbReference type="PROSITE" id="PS51750"/>
    </source>
</evidence>
<gene>
    <name evidence="2" type="ORF">Hyperionvirus4_63</name>
</gene>
<feature type="domain" description="Bro-N" evidence="1">
    <location>
        <begin position="152"/>
        <end position="260"/>
    </location>
</feature>
<dbReference type="SMART" id="SM01040">
    <property type="entry name" value="Bro-N"/>
    <property type="match status" value="1"/>
</dbReference>
<dbReference type="SMART" id="SM00974">
    <property type="entry name" value="T5orf172"/>
    <property type="match status" value="1"/>
</dbReference>
<keyword evidence="2" id="KW-0347">Helicase</keyword>
<reference evidence="2" key="1">
    <citation type="submission" date="2018-10" db="EMBL/GenBank/DDBJ databases">
        <title>Hidden diversity of soil giant viruses.</title>
        <authorList>
            <person name="Schulz F."/>
            <person name="Alteio L."/>
            <person name="Goudeau D."/>
            <person name="Ryan E.M."/>
            <person name="Malmstrom R.R."/>
            <person name="Blanchard J."/>
            <person name="Woyke T."/>
        </authorList>
    </citation>
    <scope>NUCLEOTIDE SEQUENCE</scope>
    <source>
        <strain evidence="2">HYV1</strain>
    </source>
</reference>
<protein>
    <submittedName>
        <fullName evidence="2">Superfamily II DNA or RNA helicase</fullName>
    </submittedName>
</protein>
<evidence type="ECO:0000313" key="2">
    <source>
        <dbReference type="EMBL" id="AYV83098.1"/>
    </source>
</evidence>
<dbReference type="InterPro" id="IPR003497">
    <property type="entry name" value="BRO_N_domain"/>
</dbReference>
<accession>A0A3G5A7F0</accession>
<organism evidence="2">
    <name type="scientific">Hyperionvirus sp</name>
    <dbReference type="NCBI Taxonomy" id="2487770"/>
    <lineage>
        <taxon>Viruses</taxon>
        <taxon>Varidnaviria</taxon>
        <taxon>Bamfordvirae</taxon>
        <taxon>Nucleocytoviricota</taxon>
        <taxon>Megaviricetes</taxon>
        <taxon>Imitervirales</taxon>
        <taxon>Mimiviridae</taxon>
        <taxon>Klosneuvirinae</taxon>
    </lineage>
</organism>
<dbReference type="Pfam" id="PF02498">
    <property type="entry name" value="Bro-N"/>
    <property type="match status" value="1"/>
</dbReference>
<dbReference type="EMBL" id="MK072386">
    <property type="protein sequence ID" value="AYV83098.1"/>
    <property type="molecule type" value="Genomic_DNA"/>
</dbReference>
<proteinExistence type="predicted"/>
<name>A0A3G5A7F0_9VIRU</name>
<keyword evidence="2" id="KW-0067">ATP-binding</keyword>
<keyword evidence="2" id="KW-0378">Hydrolase</keyword>
<dbReference type="PROSITE" id="PS51750">
    <property type="entry name" value="BRO_N"/>
    <property type="match status" value="1"/>
</dbReference>